<evidence type="ECO:0000313" key="14">
    <source>
        <dbReference type="EMBL" id="ASM78453.1"/>
    </source>
</evidence>
<dbReference type="GO" id="GO:0009279">
    <property type="term" value="C:cell outer membrane"/>
    <property type="evidence" value="ECO:0007669"/>
    <property type="project" value="UniProtKB-SubCell"/>
</dbReference>
<keyword evidence="7" id="KW-0653">Protein transport</keyword>
<evidence type="ECO:0000256" key="13">
    <source>
        <dbReference type="SAM" id="SignalP"/>
    </source>
</evidence>
<evidence type="ECO:0000256" key="6">
    <source>
        <dbReference type="ARBA" id="ARBA00022729"/>
    </source>
</evidence>
<dbReference type="PROSITE" id="PS51257">
    <property type="entry name" value="PROKAR_LIPOPROTEIN"/>
    <property type="match status" value="1"/>
</dbReference>
<name>A0A221KHZ5_VITFI</name>
<evidence type="ECO:0000313" key="15">
    <source>
        <dbReference type="Proteomes" id="UP000199729"/>
    </source>
</evidence>
<evidence type="ECO:0000256" key="5">
    <source>
        <dbReference type="ARBA" id="ARBA00022448"/>
    </source>
</evidence>
<evidence type="ECO:0000256" key="3">
    <source>
        <dbReference type="ARBA" id="ARBA00011245"/>
    </source>
</evidence>
<comment type="similarity">
    <text evidence="2">Belongs to the LolB family.</text>
</comment>
<keyword evidence="5" id="KW-0813">Transport</keyword>
<dbReference type="KEGG" id="vff:VITFI_CDS2676"/>
<dbReference type="Pfam" id="PF03550">
    <property type="entry name" value="LolB"/>
    <property type="match status" value="1"/>
</dbReference>
<accession>A0A221KHZ5</accession>
<reference evidence="14 15" key="1">
    <citation type="submission" date="2017-07" db="EMBL/GenBank/DDBJ databases">
        <title>Complete Genome Sequence of the cosmetic ferment Vitreoscilla filiformis (ATCC15551).</title>
        <authorList>
            <person name="Contreras S."/>
            <person name="Sagory-Zalkind P."/>
            <person name="Blanquart H."/>
            <person name="Iltis A."/>
            <person name="Morand S.C."/>
        </authorList>
    </citation>
    <scope>NUCLEOTIDE SEQUENCE [LARGE SCALE GENOMIC DNA]</scope>
    <source>
        <strain evidence="14 15">ATCC 15551</strain>
    </source>
</reference>
<dbReference type="OrthoDB" id="5296388at2"/>
<keyword evidence="9" id="KW-0564">Palmitate</keyword>
<dbReference type="InterPro" id="IPR029046">
    <property type="entry name" value="LolA/LolB/LppX"/>
</dbReference>
<feature type="chain" id="PRO_5013007916" description="Outer-membrane lipoprotein LolB" evidence="13">
    <location>
        <begin position="22"/>
        <end position="176"/>
    </location>
</feature>
<keyword evidence="10" id="KW-0143">Chaperone</keyword>
<dbReference type="Gene3D" id="2.50.20.10">
    <property type="entry name" value="Lipoprotein localisation LolA/LolB/LppX"/>
    <property type="match status" value="1"/>
</dbReference>
<evidence type="ECO:0000256" key="4">
    <source>
        <dbReference type="ARBA" id="ARBA00016202"/>
    </source>
</evidence>
<dbReference type="AlphaFoldDB" id="A0A221KHZ5"/>
<evidence type="ECO:0000256" key="12">
    <source>
        <dbReference type="ARBA" id="ARBA00023288"/>
    </source>
</evidence>
<keyword evidence="12" id="KW-0449">Lipoprotein</keyword>
<dbReference type="Proteomes" id="UP000199729">
    <property type="component" value="Chromosome"/>
</dbReference>
<sequence length="176" mass="18647">MARRPLSVALVAWMVAGCVSAPPTSALPLAYSGRLAVRAAASASRAATAFSARFELSGNATHGRLQLFSPLGTTLADALWNPSGVVLRSGEHLQVFDTLDDMALSALGQPIPLAALWDWLEGRPHASTPALPIHAPTGFEQWGWRIDTSSLQDAGLLQASQDTPAGITTLRIRLDR</sequence>
<evidence type="ECO:0000256" key="7">
    <source>
        <dbReference type="ARBA" id="ARBA00022927"/>
    </source>
</evidence>
<keyword evidence="15" id="KW-1185">Reference proteome</keyword>
<dbReference type="RefSeq" id="WP_089417375.1">
    <property type="nucleotide sequence ID" value="NZ_CP022423.1"/>
</dbReference>
<comment type="subunit">
    <text evidence="3">Monomer.</text>
</comment>
<evidence type="ECO:0000256" key="9">
    <source>
        <dbReference type="ARBA" id="ARBA00023139"/>
    </source>
</evidence>
<feature type="signal peptide" evidence="13">
    <location>
        <begin position="1"/>
        <end position="21"/>
    </location>
</feature>
<evidence type="ECO:0000256" key="11">
    <source>
        <dbReference type="ARBA" id="ARBA00023237"/>
    </source>
</evidence>
<evidence type="ECO:0000256" key="2">
    <source>
        <dbReference type="ARBA" id="ARBA00009696"/>
    </source>
</evidence>
<dbReference type="SUPFAM" id="SSF89392">
    <property type="entry name" value="Prokaryotic lipoproteins and lipoprotein localization factors"/>
    <property type="match status" value="1"/>
</dbReference>
<gene>
    <name evidence="14" type="ORF">VITFI_CDS2676</name>
</gene>
<evidence type="ECO:0000256" key="10">
    <source>
        <dbReference type="ARBA" id="ARBA00023186"/>
    </source>
</evidence>
<evidence type="ECO:0000256" key="1">
    <source>
        <dbReference type="ARBA" id="ARBA00004459"/>
    </source>
</evidence>
<keyword evidence="6 13" id="KW-0732">Signal</keyword>
<proteinExistence type="inferred from homology"/>
<dbReference type="EMBL" id="CP022423">
    <property type="protein sequence ID" value="ASM78453.1"/>
    <property type="molecule type" value="Genomic_DNA"/>
</dbReference>
<comment type="subcellular location">
    <subcellularLocation>
        <location evidence="1">Cell outer membrane</location>
        <topology evidence="1">Lipid-anchor</topology>
    </subcellularLocation>
</comment>
<evidence type="ECO:0000256" key="8">
    <source>
        <dbReference type="ARBA" id="ARBA00023136"/>
    </source>
</evidence>
<protein>
    <recommendedName>
        <fullName evidence="4">Outer-membrane lipoprotein LolB</fullName>
    </recommendedName>
</protein>
<dbReference type="InterPro" id="IPR004565">
    <property type="entry name" value="OM_lipoprot_LolB"/>
</dbReference>
<dbReference type="GO" id="GO:0015031">
    <property type="term" value="P:protein transport"/>
    <property type="evidence" value="ECO:0007669"/>
    <property type="project" value="UniProtKB-KW"/>
</dbReference>
<organism evidence="14 15">
    <name type="scientific">Vitreoscilla filiformis</name>
    <dbReference type="NCBI Taxonomy" id="63"/>
    <lineage>
        <taxon>Bacteria</taxon>
        <taxon>Pseudomonadati</taxon>
        <taxon>Pseudomonadota</taxon>
        <taxon>Betaproteobacteria</taxon>
        <taxon>Neisseriales</taxon>
        <taxon>Neisseriaceae</taxon>
        <taxon>Vitreoscilla</taxon>
    </lineage>
</organism>
<keyword evidence="8" id="KW-0472">Membrane</keyword>
<keyword evidence="11" id="KW-0998">Cell outer membrane</keyword>